<dbReference type="Pfam" id="PF20923">
    <property type="entry name" value="COMMD9_HN"/>
    <property type="match status" value="1"/>
</dbReference>
<dbReference type="PROSITE" id="PS51269">
    <property type="entry name" value="COMM"/>
    <property type="match status" value="1"/>
</dbReference>
<gene>
    <name evidence="2" type="ORF">AKAME5_001344700</name>
</gene>
<dbReference type="InterPro" id="IPR037360">
    <property type="entry name" value="COMMD9"/>
</dbReference>
<dbReference type="Proteomes" id="UP001279410">
    <property type="component" value="Unassembled WGS sequence"/>
</dbReference>
<dbReference type="Pfam" id="PF07258">
    <property type="entry name" value="COMM_domain"/>
    <property type="match status" value="1"/>
</dbReference>
<feature type="domain" description="COMM" evidence="1">
    <location>
        <begin position="120"/>
        <end position="193"/>
    </location>
</feature>
<accession>A0AAD3MXR4</accession>
<sequence length="195" mass="21164">MAAAVSGEDFTNLQLLLKAPSKDAVRDVCVQSHRAPSRRLAETTAAAFSIPAAQAAQLVQSLHILSHHVLFYNLSSPEQILALFPESFHSSLKNLITKILLENSPTWRTEAVSDQISLPQLKELDWRVDMVTGSDSVSRMSVPTCLVQLKMEDPCPSAGGESVSTVTVELSRESLDTILDGLGRIRDQLSVVAGK</sequence>
<evidence type="ECO:0000313" key="2">
    <source>
        <dbReference type="EMBL" id="GLD61657.1"/>
    </source>
</evidence>
<reference evidence="2" key="1">
    <citation type="submission" date="2022-08" db="EMBL/GenBank/DDBJ databases">
        <title>Genome sequencing of akame (Lates japonicus).</title>
        <authorList>
            <person name="Hashiguchi Y."/>
            <person name="Takahashi H."/>
        </authorList>
    </citation>
    <scope>NUCLEOTIDE SEQUENCE</scope>
    <source>
        <strain evidence="2">Kochi</strain>
    </source>
</reference>
<dbReference type="AlphaFoldDB" id="A0AAD3MXR4"/>
<protein>
    <submittedName>
        <fullName evidence="2">COMM domain-containing protein 9</fullName>
    </submittedName>
</protein>
<dbReference type="EMBL" id="BRZM01000047">
    <property type="protein sequence ID" value="GLD61657.1"/>
    <property type="molecule type" value="Genomic_DNA"/>
</dbReference>
<evidence type="ECO:0000313" key="3">
    <source>
        <dbReference type="Proteomes" id="UP001279410"/>
    </source>
</evidence>
<dbReference type="InterPro" id="IPR017920">
    <property type="entry name" value="COMM"/>
</dbReference>
<dbReference type="PANTHER" id="PTHR15663:SF4">
    <property type="entry name" value="COMM DOMAIN-CONTAINING PROTEIN 9"/>
    <property type="match status" value="1"/>
</dbReference>
<organism evidence="2 3">
    <name type="scientific">Lates japonicus</name>
    <name type="common">Japanese lates</name>
    <dbReference type="NCBI Taxonomy" id="270547"/>
    <lineage>
        <taxon>Eukaryota</taxon>
        <taxon>Metazoa</taxon>
        <taxon>Chordata</taxon>
        <taxon>Craniata</taxon>
        <taxon>Vertebrata</taxon>
        <taxon>Euteleostomi</taxon>
        <taxon>Actinopterygii</taxon>
        <taxon>Neopterygii</taxon>
        <taxon>Teleostei</taxon>
        <taxon>Neoteleostei</taxon>
        <taxon>Acanthomorphata</taxon>
        <taxon>Carangaria</taxon>
        <taxon>Carangaria incertae sedis</taxon>
        <taxon>Centropomidae</taxon>
        <taxon>Lates</taxon>
    </lineage>
</organism>
<dbReference type="InterPro" id="IPR048676">
    <property type="entry name" value="COMMD9_N"/>
</dbReference>
<comment type="caution">
    <text evidence="2">The sequence shown here is derived from an EMBL/GenBank/DDBJ whole genome shotgun (WGS) entry which is preliminary data.</text>
</comment>
<keyword evidence="3" id="KW-1185">Reference proteome</keyword>
<name>A0AAD3MXR4_LATJO</name>
<proteinExistence type="predicted"/>
<evidence type="ECO:0000259" key="1">
    <source>
        <dbReference type="PROSITE" id="PS51269"/>
    </source>
</evidence>
<dbReference type="PANTHER" id="PTHR15663">
    <property type="entry name" value="COMM DOMAIN-CONTAINING PROTEIN 9"/>
    <property type="match status" value="1"/>
</dbReference>